<keyword evidence="3" id="KW-1185">Reference proteome</keyword>
<protein>
    <submittedName>
        <fullName evidence="2">Uncharacterized protein</fullName>
    </submittedName>
</protein>
<reference evidence="2" key="1">
    <citation type="journal article" date="2022" name="bioRxiv">
        <title>Sequencing and chromosome-scale assembly of the giantPleurodeles waltlgenome.</title>
        <authorList>
            <person name="Brown T."/>
            <person name="Elewa A."/>
            <person name="Iarovenko S."/>
            <person name="Subramanian E."/>
            <person name="Araus A.J."/>
            <person name="Petzold A."/>
            <person name="Susuki M."/>
            <person name="Suzuki K.-i.T."/>
            <person name="Hayashi T."/>
            <person name="Toyoda A."/>
            <person name="Oliveira C."/>
            <person name="Osipova E."/>
            <person name="Leigh N.D."/>
            <person name="Simon A."/>
            <person name="Yun M.H."/>
        </authorList>
    </citation>
    <scope>NUCLEOTIDE SEQUENCE</scope>
    <source>
        <strain evidence="2">20211129_DDA</strain>
        <tissue evidence="2">Liver</tissue>
    </source>
</reference>
<organism evidence="2 3">
    <name type="scientific">Pleurodeles waltl</name>
    <name type="common">Iberian ribbed newt</name>
    <dbReference type="NCBI Taxonomy" id="8319"/>
    <lineage>
        <taxon>Eukaryota</taxon>
        <taxon>Metazoa</taxon>
        <taxon>Chordata</taxon>
        <taxon>Craniata</taxon>
        <taxon>Vertebrata</taxon>
        <taxon>Euteleostomi</taxon>
        <taxon>Amphibia</taxon>
        <taxon>Batrachia</taxon>
        <taxon>Caudata</taxon>
        <taxon>Salamandroidea</taxon>
        <taxon>Salamandridae</taxon>
        <taxon>Pleurodelinae</taxon>
        <taxon>Pleurodeles</taxon>
    </lineage>
</organism>
<proteinExistence type="predicted"/>
<sequence>MKHVPDLEQIIQERGEALQSATAINSPSTISEMGTDASQPNSEDLATPDWLSEVDSTARPGVTLRTADELF</sequence>
<evidence type="ECO:0000256" key="1">
    <source>
        <dbReference type="SAM" id="MobiDB-lite"/>
    </source>
</evidence>
<dbReference type="EMBL" id="JANPWB010000014">
    <property type="protein sequence ID" value="KAJ1098412.1"/>
    <property type="molecule type" value="Genomic_DNA"/>
</dbReference>
<feature type="compositionally biased region" description="Polar residues" evidence="1">
    <location>
        <begin position="19"/>
        <end position="44"/>
    </location>
</feature>
<evidence type="ECO:0000313" key="3">
    <source>
        <dbReference type="Proteomes" id="UP001066276"/>
    </source>
</evidence>
<gene>
    <name evidence="2" type="ORF">NDU88_003523</name>
</gene>
<comment type="caution">
    <text evidence="2">The sequence shown here is derived from an EMBL/GenBank/DDBJ whole genome shotgun (WGS) entry which is preliminary data.</text>
</comment>
<feature type="region of interest" description="Disordered" evidence="1">
    <location>
        <begin position="19"/>
        <end position="54"/>
    </location>
</feature>
<name>A0AAV7M4A1_PLEWA</name>
<evidence type="ECO:0000313" key="2">
    <source>
        <dbReference type="EMBL" id="KAJ1098412.1"/>
    </source>
</evidence>
<dbReference type="Proteomes" id="UP001066276">
    <property type="component" value="Chromosome 10"/>
</dbReference>
<accession>A0AAV7M4A1</accession>
<dbReference type="AlphaFoldDB" id="A0AAV7M4A1"/>